<gene>
    <name evidence="2" type="ORF">AB0470_35885</name>
</gene>
<keyword evidence="1" id="KW-1133">Transmembrane helix</keyword>
<evidence type="ECO:0008006" key="4">
    <source>
        <dbReference type="Google" id="ProtNLM"/>
    </source>
</evidence>
<name>A0ABV3L032_STRGS</name>
<evidence type="ECO:0000256" key="1">
    <source>
        <dbReference type="SAM" id="Phobius"/>
    </source>
</evidence>
<organism evidence="2 3">
    <name type="scientific">Streptomyces griseosporeus</name>
    <dbReference type="NCBI Taxonomy" id="1910"/>
    <lineage>
        <taxon>Bacteria</taxon>
        <taxon>Bacillati</taxon>
        <taxon>Actinomycetota</taxon>
        <taxon>Actinomycetes</taxon>
        <taxon>Kitasatosporales</taxon>
        <taxon>Streptomycetaceae</taxon>
        <taxon>Streptomyces</taxon>
    </lineage>
</organism>
<feature type="transmembrane region" description="Helical" evidence="1">
    <location>
        <begin position="79"/>
        <end position="100"/>
    </location>
</feature>
<keyword evidence="1" id="KW-0812">Transmembrane</keyword>
<dbReference type="Proteomes" id="UP001553148">
    <property type="component" value="Unassembled WGS sequence"/>
</dbReference>
<sequence length="180" mass="17928">MNGTSPGSDGGPVWPAVVIAVALGMVAAVAAARLRTPPAVAAALGCVTLLAGLGLSLPLSVEADAHHERWVEVYAVDHSVGFVLLADIGLTVALLVAVAAESTSWARMLAWPFAAATLLVGAVAYGGVRGAFLHPATGLQLGAAALVIEALLRLGTLTALAHTHRIPTALPAASATSPPA</sequence>
<feature type="transmembrane region" description="Helical" evidence="1">
    <location>
        <begin position="39"/>
        <end position="59"/>
    </location>
</feature>
<dbReference type="RefSeq" id="WP_162655412.1">
    <property type="nucleotide sequence ID" value="NZ_JBFAUJ010000028.1"/>
</dbReference>
<keyword evidence="1" id="KW-0472">Membrane</keyword>
<dbReference type="EMBL" id="JBFAUJ010000028">
    <property type="protein sequence ID" value="MEV8464920.1"/>
    <property type="molecule type" value="Genomic_DNA"/>
</dbReference>
<reference evidence="2 3" key="1">
    <citation type="submission" date="2024-06" db="EMBL/GenBank/DDBJ databases">
        <title>The Natural Products Discovery Center: Release of the First 8490 Sequenced Strains for Exploring Actinobacteria Biosynthetic Diversity.</title>
        <authorList>
            <person name="Kalkreuter E."/>
            <person name="Kautsar S.A."/>
            <person name="Yang D."/>
            <person name="Bader C.D."/>
            <person name="Teijaro C.N."/>
            <person name="Fluegel L."/>
            <person name="Davis C.M."/>
            <person name="Simpson J.R."/>
            <person name="Lauterbach L."/>
            <person name="Steele A.D."/>
            <person name="Gui C."/>
            <person name="Meng S."/>
            <person name="Li G."/>
            <person name="Viehrig K."/>
            <person name="Ye F."/>
            <person name="Su P."/>
            <person name="Kiefer A.F."/>
            <person name="Nichols A."/>
            <person name="Cepeda A.J."/>
            <person name="Yan W."/>
            <person name="Fan B."/>
            <person name="Jiang Y."/>
            <person name="Adhikari A."/>
            <person name="Zheng C.-J."/>
            <person name="Schuster L."/>
            <person name="Cowan T.M."/>
            <person name="Smanski M.J."/>
            <person name="Chevrette M.G."/>
            <person name="De Carvalho L.P.S."/>
            <person name="Shen B."/>
        </authorList>
    </citation>
    <scope>NUCLEOTIDE SEQUENCE [LARGE SCALE GENOMIC DNA]</scope>
    <source>
        <strain evidence="2 3">NPDC052360</strain>
    </source>
</reference>
<feature type="transmembrane region" description="Helical" evidence="1">
    <location>
        <begin position="12"/>
        <end position="32"/>
    </location>
</feature>
<keyword evidence="3" id="KW-1185">Reference proteome</keyword>
<evidence type="ECO:0000313" key="2">
    <source>
        <dbReference type="EMBL" id="MEV8464920.1"/>
    </source>
</evidence>
<comment type="caution">
    <text evidence="2">The sequence shown here is derived from an EMBL/GenBank/DDBJ whole genome shotgun (WGS) entry which is preliminary data.</text>
</comment>
<proteinExistence type="predicted"/>
<protein>
    <recommendedName>
        <fullName evidence="4">DUF4386 domain-containing protein</fullName>
    </recommendedName>
</protein>
<feature type="transmembrane region" description="Helical" evidence="1">
    <location>
        <begin position="109"/>
        <end position="128"/>
    </location>
</feature>
<evidence type="ECO:0000313" key="3">
    <source>
        <dbReference type="Proteomes" id="UP001553148"/>
    </source>
</evidence>
<accession>A0ABV3L032</accession>